<dbReference type="SUPFAM" id="SSF49265">
    <property type="entry name" value="Fibronectin type III"/>
    <property type="match status" value="1"/>
</dbReference>
<accession>A0ABW3CX48</accession>
<sequence length="118" mass="13317">MKKYTSLLLGFTLLFACEDVVGVEDITAETVVILAPADNSTIDDTTVSFSWETMSGAETYQLQIAIPTFEQATEIVVDTTTMNNQFQKELESGDYQWRIRALNSAYQTEYNTRNLIVQ</sequence>
<proteinExistence type="predicted"/>
<dbReference type="PROSITE" id="PS51257">
    <property type="entry name" value="PROKAR_LIPOPROTEIN"/>
    <property type="match status" value="1"/>
</dbReference>
<dbReference type="InterPro" id="IPR013783">
    <property type="entry name" value="Ig-like_fold"/>
</dbReference>
<dbReference type="EMBL" id="JBHTJH010000004">
    <property type="protein sequence ID" value="MFD0862238.1"/>
    <property type="molecule type" value="Genomic_DNA"/>
</dbReference>
<keyword evidence="2" id="KW-1185">Reference proteome</keyword>
<gene>
    <name evidence="1" type="ORF">ACFQ1M_08450</name>
</gene>
<dbReference type="Gene3D" id="2.60.40.10">
    <property type="entry name" value="Immunoglobulins"/>
    <property type="match status" value="1"/>
</dbReference>
<evidence type="ECO:0000313" key="1">
    <source>
        <dbReference type="EMBL" id="MFD0862238.1"/>
    </source>
</evidence>
<reference evidence="2" key="1">
    <citation type="journal article" date="2019" name="Int. J. Syst. Evol. Microbiol.">
        <title>The Global Catalogue of Microorganisms (GCM) 10K type strain sequencing project: providing services to taxonomists for standard genome sequencing and annotation.</title>
        <authorList>
            <consortium name="The Broad Institute Genomics Platform"/>
            <consortium name="The Broad Institute Genome Sequencing Center for Infectious Disease"/>
            <person name="Wu L."/>
            <person name="Ma J."/>
        </authorList>
    </citation>
    <scope>NUCLEOTIDE SEQUENCE [LARGE SCALE GENOMIC DNA]</scope>
    <source>
        <strain evidence="2">CCUG 62952</strain>
    </source>
</reference>
<protein>
    <submittedName>
        <fullName evidence="1">Uncharacterized protein</fullName>
    </submittedName>
</protein>
<dbReference type="Proteomes" id="UP001596978">
    <property type="component" value="Unassembled WGS sequence"/>
</dbReference>
<dbReference type="InterPro" id="IPR036116">
    <property type="entry name" value="FN3_sf"/>
</dbReference>
<name>A0ABW3CX48_9FLAO</name>
<dbReference type="RefSeq" id="WP_386406770.1">
    <property type="nucleotide sequence ID" value="NZ_JBHTJH010000004.1"/>
</dbReference>
<comment type="caution">
    <text evidence="1">The sequence shown here is derived from an EMBL/GenBank/DDBJ whole genome shotgun (WGS) entry which is preliminary data.</text>
</comment>
<evidence type="ECO:0000313" key="2">
    <source>
        <dbReference type="Proteomes" id="UP001596978"/>
    </source>
</evidence>
<organism evidence="1 2">
    <name type="scientific">Sungkyunkwania multivorans</name>
    <dbReference type="NCBI Taxonomy" id="1173618"/>
    <lineage>
        <taxon>Bacteria</taxon>
        <taxon>Pseudomonadati</taxon>
        <taxon>Bacteroidota</taxon>
        <taxon>Flavobacteriia</taxon>
        <taxon>Flavobacteriales</taxon>
        <taxon>Flavobacteriaceae</taxon>
        <taxon>Sungkyunkwania</taxon>
    </lineage>
</organism>